<dbReference type="EMBL" id="KZ859172">
    <property type="protein sequence ID" value="RDW22688.1"/>
    <property type="molecule type" value="Genomic_DNA"/>
</dbReference>
<name>A0A371BX71_YARLL</name>
<dbReference type="AlphaFoldDB" id="A0A371BX71"/>
<evidence type="ECO:0000313" key="4">
    <source>
        <dbReference type="Proteomes" id="UP000256601"/>
    </source>
</evidence>
<organism evidence="3 4">
    <name type="scientific">Yarrowia lipolytica</name>
    <name type="common">Candida lipolytica</name>
    <dbReference type="NCBI Taxonomy" id="4952"/>
    <lineage>
        <taxon>Eukaryota</taxon>
        <taxon>Fungi</taxon>
        <taxon>Dikarya</taxon>
        <taxon>Ascomycota</taxon>
        <taxon>Saccharomycotina</taxon>
        <taxon>Dipodascomycetes</taxon>
        <taxon>Dipodascales</taxon>
        <taxon>Dipodascales incertae sedis</taxon>
        <taxon>Yarrowia</taxon>
    </lineage>
</organism>
<dbReference type="Proteomes" id="UP000256601">
    <property type="component" value="Unassembled WGS sequence"/>
</dbReference>
<feature type="signal peptide" evidence="2">
    <location>
        <begin position="1"/>
        <end position="17"/>
    </location>
</feature>
<feature type="region of interest" description="Disordered" evidence="1">
    <location>
        <begin position="287"/>
        <end position="376"/>
    </location>
</feature>
<evidence type="ECO:0000256" key="1">
    <source>
        <dbReference type="SAM" id="MobiDB-lite"/>
    </source>
</evidence>
<evidence type="ECO:0008006" key="5">
    <source>
        <dbReference type="Google" id="ProtNLM"/>
    </source>
</evidence>
<reference evidence="3 4" key="1">
    <citation type="submission" date="2018-07" db="EMBL/GenBank/DDBJ databases">
        <title>Draft Genome Assemblies for Five Robust Yarrowia lipolytica Strains Exhibiting High Lipid Production and Pentose Sugar Utilization and Sugar Alcohol Secretion from Undetoxified Lignocellulosic Biomass Hydrolysates.</title>
        <authorList>
            <consortium name="DOE Joint Genome Institute"/>
            <person name="Walker C."/>
            <person name="Ryu S."/>
            <person name="Na H."/>
            <person name="Zane M."/>
            <person name="LaButti K."/>
            <person name="Lipzen A."/>
            <person name="Haridas S."/>
            <person name="Barry K."/>
            <person name="Grigoriev I.V."/>
            <person name="Quarterman J."/>
            <person name="Slininger P."/>
            <person name="Dien B."/>
            <person name="Trinh C.T."/>
        </authorList>
    </citation>
    <scope>NUCLEOTIDE SEQUENCE [LARGE SCALE GENOMIC DNA]</scope>
    <source>
        <strain evidence="3 4">YB392</strain>
    </source>
</reference>
<evidence type="ECO:0000256" key="2">
    <source>
        <dbReference type="SAM" id="SignalP"/>
    </source>
</evidence>
<dbReference type="VEuPathDB" id="FungiDB:YALI1_A22393g"/>
<accession>A0A371BX71</accession>
<evidence type="ECO:0000313" key="3">
    <source>
        <dbReference type="EMBL" id="RDW22688.1"/>
    </source>
</evidence>
<proteinExistence type="predicted"/>
<keyword evidence="2" id="KW-0732">Signal</keyword>
<protein>
    <recommendedName>
        <fullName evidence="5">Cell wall protein</fullName>
    </recommendedName>
</protein>
<feature type="chain" id="PRO_5016638899" description="Cell wall protein" evidence="2">
    <location>
        <begin position="18"/>
        <end position="397"/>
    </location>
</feature>
<feature type="compositionally biased region" description="Low complexity" evidence="1">
    <location>
        <begin position="288"/>
        <end position="376"/>
    </location>
</feature>
<gene>
    <name evidence="3" type="ORF">B0I71DRAFT_137173</name>
</gene>
<sequence length="397" mass="40837">MKLSTISFATLMAAANALDTSNPFVLKVHKPGSDIDGTRLSILGDDMYLANKGGMYLFTLSNNGSIMTQYGPGLEFDHDDEVETSSKGRKITAGLKFNDDDILQIPGNDMGLIACPVHDKEAQYAVKAGGHCRGGISFEAKAENDDRAPGWPKSGDNSDVDTSKPFGLIPEADGEDFNDMALVMLDGEMWLSNVGDAVYTLEHGVLRTSYGKGIEFDHDDQVETSRHKFTRGVWIDNGELRVHGHDMGFRLCPKEGKIAPYEVKNGGNCRNGKNIAVKVAPLDNNRDAAAGAGSNNSNSSSGGSSSTATSSGTASSGSSASSTGGSSASSTGDSSSRATGAASSSSTMAASATAGNKNADSSSSSSSSSPTADNSNSAALNIASAGAIAAAFAALLI</sequence>
<dbReference type="VEuPathDB" id="FungiDB:YALI0_A21373g"/>
<feature type="region of interest" description="Disordered" evidence="1">
    <location>
        <begin position="143"/>
        <end position="163"/>
    </location>
</feature>